<evidence type="ECO:0000313" key="2">
    <source>
        <dbReference type="EMBL" id="KRK71076.1"/>
    </source>
</evidence>
<protein>
    <submittedName>
        <fullName evidence="2">Preprotein translocase subunit SecY</fullName>
    </submittedName>
</protein>
<dbReference type="InterPro" id="IPR023201">
    <property type="entry name" value="SecY_dom_sf"/>
</dbReference>
<feature type="transmembrane region" description="Helical" evidence="1">
    <location>
        <begin position="64"/>
        <end position="83"/>
    </location>
</feature>
<dbReference type="InterPro" id="IPR002208">
    <property type="entry name" value="SecY/SEC61-alpha"/>
</dbReference>
<feature type="transmembrane region" description="Helical" evidence="1">
    <location>
        <begin position="344"/>
        <end position="366"/>
    </location>
</feature>
<feature type="transmembrane region" description="Helical" evidence="1">
    <location>
        <begin position="289"/>
        <end position="309"/>
    </location>
</feature>
<keyword evidence="3" id="KW-1185">Reference proteome</keyword>
<proteinExistence type="predicted"/>
<organism evidence="2 3">
    <name type="scientific">Lacticaseibacillus nasuensis JCM 17158</name>
    <dbReference type="NCBI Taxonomy" id="1291734"/>
    <lineage>
        <taxon>Bacteria</taxon>
        <taxon>Bacillati</taxon>
        <taxon>Bacillota</taxon>
        <taxon>Bacilli</taxon>
        <taxon>Lactobacillales</taxon>
        <taxon>Lactobacillaceae</taxon>
        <taxon>Lacticaseibacillus</taxon>
    </lineage>
</organism>
<dbReference type="GO" id="GO:0016020">
    <property type="term" value="C:membrane"/>
    <property type="evidence" value="ECO:0007669"/>
    <property type="project" value="InterPro"/>
</dbReference>
<dbReference type="EMBL" id="AZDJ01000030">
    <property type="protein sequence ID" value="KRK71076.1"/>
    <property type="molecule type" value="Genomic_DNA"/>
</dbReference>
<dbReference type="AlphaFoldDB" id="A0A0R1JRM5"/>
<comment type="caution">
    <text evidence="2">The sequence shown here is derived from an EMBL/GenBank/DDBJ whole genome shotgun (WGS) entry which is preliminary data.</text>
</comment>
<dbReference type="PATRIC" id="fig|1291734.4.peg.269"/>
<reference evidence="2 3" key="1">
    <citation type="journal article" date="2015" name="Genome Announc.">
        <title>Expanding the biotechnology potential of lactobacilli through comparative genomics of 213 strains and associated genera.</title>
        <authorList>
            <person name="Sun Z."/>
            <person name="Harris H.M."/>
            <person name="McCann A."/>
            <person name="Guo C."/>
            <person name="Argimon S."/>
            <person name="Zhang W."/>
            <person name="Yang X."/>
            <person name="Jeffery I.B."/>
            <person name="Cooney J.C."/>
            <person name="Kagawa T.F."/>
            <person name="Liu W."/>
            <person name="Song Y."/>
            <person name="Salvetti E."/>
            <person name="Wrobel A."/>
            <person name="Rasinkangas P."/>
            <person name="Parkhill J."/>
            <person name="Rea M.C."/>
            <person name="O'Sullivan O."/>
            <person name="Ritari J."/>
            <person name="Douillard F.P."/>
            <person name="Paul Ross R."/>
            <person name="Yang R."/>
            <person name="Briner A.E."/>
            <person name="Felis G.E."/>
            <person name="de Vos W.M."/>
            <person name="Barrangou R."/>
            <person name="Klaenhammer T.R."/>
            <person name="Caufield P.W."/>
            <person name="Cui Y."/>
            <person name="Zhang H."/>
            <person name="O'Toole P.W."/>
        </authorList>
    </citation>
    <scope>NUCLEOTIDE SEQUENCE [LARGE SCALE GENOMIC DNA]</scope>
    <source>
        <strain evidence="2 3">JCM 17158</strain>
    </source>
</reference>
<dbReference type="Gene3D" id="1.10.3370.10">
    <property type="entry name" value="SecY subunit domain"/>
    <property type="match status" value="1"/>
</dbReference>
<gene>
    <name evidence="2" type="ORF">FD02_GL000261</name>
</gene>
<evidence type="ECO:0000313" key="3">
    <source>
        <dbReference type="Proteomes" id="UP000051804"/>
    </source>
</evidence>
<dbReference type="Pfam" id="PF00344">
    <property type="entry name" value="SecY"/>
    <property type="match status" value="1"/>
</dbReference>
<keyword evidence="1" id="KW-0812">Transmembrane</keyword>
<dbReference type="PRINTS" id="PR00303">
    <property type="entry name" value="SECYTRNLCASE"/>
</dbReference>
<sequence>MAMKHLDLLKKAGFTLGVLLVFILGQQLAVPGVGPGGTHALTDSTLLRLYSLTTGGQVARPTLLSLGLGPFMLAMLSWQAFAAMDLPFVSRWSDRRRGRIQRGLTTLFALLQALVTAFYLRFDLVPTRLFGVNVSLPLVVLLLVAGGLVVAALATANIGHGLGGALILIVPNLILSLPQEFRAGFGRSLQDWSWPLFAAAVVLGLVVVLVSLRFNRAVLHLPVERATLLSTYGESDLTLPALPAGVLPYLFAAALLATPREIVLVFHQANSPVGSFIVNQLTFTRWPGIALYALLIIGLTYLLGLISVAPDRLARGLQESGDYLLNVFPGADTEKLLMQRFKQLNFVATGWLLLVMVLPLVVGMLWAPAANLSLVFTNLALLIAVFTKVAEQIVALWRRRDYRLFTE</sequence>
<feature type="transmembrane region" description="Helical" evidence="1">
    <location>
        <begin position="237"/>
        <end position="257"/>
    </location>
</feature>
<evidence type="ECO:0000256" key="1">
    <source>
        <dbReference type="SAM" id="Phobius"/>
    </source>
</evidence>
<feature type="transmembrane region" description="Helical" evidence="1">
    <location>
        <begin position="372"/>
        <end position="390"/>
    </location>
</feature>
<keyword evidence="1" id="KW-1133">Transmembrane helix</keyword>
<dbReference type="STRING" id="1291734.FD02_GL000261"/>
<dbReference type="GO" id="GO:0015031">
    <property type="term" value="P:protein transport"/>
    <property type="evidence" value="ECO:0007669"/>
    <property type="project" value="InterPro"/>
</dbReference>
<dbReference type="Proteomes" id="UP000051804">
    <property type="component" value="Unassembled WGS sequence"/>
</dbReference>
<dbReference type="PIRSF" id="PIRSF004557">
    <property type="entry name" value="SecY"/>
    <property type="match status" value="1"/>
</dbReference>
<feature type="transmembrane region" description="Helical" evidence="1">
    <location>
        <begin position="134"/>
        <end position="154"/>
    </location>
</feature>
<feature type="transmembrane region" description="Helical" evidence="1">
    <location>
        <begin position="104"/>
        <end position="122"/>
    </location>
</feature>
<dbReference type="SUPFAM" id="SSF103491">
    <property type="entry name" value="Preprotein translocase SecY subunit"/>
    <property type="match status" value="1"/>
</dbReference>
<accession>A0A0R1JRM5</accession>
<keyword evidence="1" id="KW-0472">Membrane</keyword>
<feature type="transmembrane region" description="Helical" evidence="1">
    <location>
        <begin position="197"/>
        <end position="216"/>
    </location>
</feature>
<feature type="transmembrane region" description="Helical" evidence="1">
    <location>
        <begin position="161"/>
        <end position="177"/>
    </location>
</feature>
<name>A0A0R1JRM5_9LACO</name>